<reference evidence="1 2" key="1">
    <citation type="journal article" date="2018" name="Evol. Lett.">
        <title>Horizontal gene cluster transfer increased hallucinogenic mushroom diversity.</title>
        <authorList>
            <person name="Reynolds H.T."/>
            <person name="Vijayakumar V."/>
            <person name="Gluck-Thaler E."/>
            <person name="Korotkin H.B."/>
            <person name="Matheny P.B."/>
            <person name="Slot J.C."/>
        </authorList>
    </citation>
    <scope>NUCLEOTIDE SEQUENCE [LARGE SCALE GENOMIC DNA]</scope>
    <source>
        <strain evidence="1 2">SRW20</strain>
    </source>
</reference>
<sequence length="736" mass="84308">MSTLSKEDFDALTTLYRDCYGRTRDLRFHEMLLGTSEGDGHPFGAADALVYAEVRGLHYFIPDFPKADEGEDERGRPKPRRPIISSPNCEWLPDLSCDEQLIRARKDGRFYTGDFTLWPQWYFPATPYLPYVRARPAPEQLESHEYKLAWYDLRRTDFLYEEGSAFTDIGRIRRDLCEDFARMRRKLYKEIMDFKKANPLNYSSNDFVDLLHCATGMLFASVALSCAPQSWNLTLLTVTSFQRYFLEALACFDYLRFFKRMIYDSETAPPVRNDLVGALTHQFEVAHNLYMQGVPVWLVRRPQAFPASIILKSAGFPGVPSHMVSELMEGVAPVFNGPAGVDRNRASQALRAGNIRLGHSAYSTYQPNPYYASHAQSNVPSLPAGPRWPQAPSLIQAPAPAAASHLNNVLFTGSFIAGKKKSHAYNEKKFKLVNLRWFPKAIDPWNLALTRVQQDSSSIQDHTNFDILRGYPVMDPAILASENMERNSFHFVLWLYIRSQWLVRTTSRRSANTNTPDRFPSPQEWKDYFLFCLGPSLGIEPKEMKSSNRRSSKDKLVELFGLNLQTTRRVDLVWRGNKIASHVDVAKGYPFQHFDLLVIKEIIWDLYENNFRLELLSLDRCIHPRNMITDDLAAQRDALVLSCFPGQAFIAMDYPDEDKGLGAADWRQRATYLESFRQVLCTWPGSKPAKLATMQLVQPSEAQVAAVEQLAYPVYCQYFWDFFGRAASIPFIRPAK</sequence>
<organism evidence="1 2">
    <name type="scientific">Gymnopilus dilepis</name>
    <dbReference type="NCBI Taxonomy" id="231916"/>
    <lineage>
        <taxon>Eukaryota</taxon>
        <taxon>Fungi</taxon>
        <taxon>Dikarya</taxon>
        <taxon>Basidiomycota</taxon>
        <taxon>Agaricomycotina</taxon>
        <taxon>Agaricomycetes</taxon>
        <taxon>Agaricomycetidae</taxon>
        <taxon>Agaricales</taxon>
        <taxon>Agaricineae</taxon>
        <taxon>Hymenogastraceae</taxon>
        <taxon>Gymnopilus</taxon>
    </lineage>
</organism>
<dbReference type="Proteomes" id="UP000284706">
    <property type="component" value="Unassembled WGS sequence"/>
</dbReference>
<dbReference type="OrthoDB" id="2634326at2759"/>
<dbReference type="STRING" id="231916.A0A409WFF8"/>
<protein>
    <submittedName>
        <fullName evidence="1">Uncharacterized protein</fullName>
    </submittedName>
</protein>
<evidence type="ECO:0000313" key="1">
    <source>
        <dbReference type="EMBL" id="PPQ77236.1"/>
    </source>
</evidence>
<name>A0A409WFF8_9AGAR</name>
<proteinExistence type="predicted"/>
<comment type="caution">
    <text evidence="1">The sequence shown here is derived from an EMBL/GenBank/DDBJ whole genome shotgun (WGS) entry which is preliminary data.</text>
</comment>
<evidence type="ECO:0000313" key="2">
    <source>
        <dbReference type="Proteomes" id="UP000284706"/>
    </source>
</evidence>
<dbReference type="InParanoid" id="A0A409WFF8"/>
<dbReference type="EMBL" id="NHYE01005088">
    <property type="protein sequence ID" value="PPQ77236.1"/>
    <property type="molecule type" value="Genomic_DNA"/>
</dbReference>
<keyword evidence="2" id="KW-1185">Reference proteome</keyword>
<accession>A0A409WFF8</accession>
<dbReference type="AlphaFoldDB" id="A0A409WFF8"/>
<gene>
    <name evidence="1" type="ORF">CVT26_005971</name>
</gene>